<dbReference type="HOGENOM" id="CLU_017628_0_0_1"/>
<dbReference type="STRING" id="1220924.W2RQV6"/>
<dbReference type="PROSITE" id="PS50030">
    <property type="entry name" value="UBA"/>
    <property type="match status" value="1"/>
</dbReference>
<feature type="region of interest" description="Disordered" evidence="2">
    <location>
        <begin position="615"/>
        <end position="638"/>
    </location>
</feature>
<feature type="compositionally biased region" description="Low complexity" evidence="2">
    <location>
        <begin position="543"/>
        <end position="558"/>
    </location>
</feature>
<evidence type="ECO:0000256" key="1">
    <source>
        <dbReference type="PROSITE-ProRule" id="PRU00288"/>
    </source>
</evidence>
<dbReference type="PROSITE" id="PS50115">
    <property type="entry name" value="ARFGAP"/>
    <property type="match status" value="1"/>
</dbReference>
<dbReference type="RefSeq" id="XP_008719299.1">
    <property type="nucleotide sequence ID" value="XM_008721077.1"/>
</dbReference>
<dbReference type="Proteomes" id="UP000030752">
    <property type="component" value="Unassembled WGS sequence"/>
</dbReference>
<name>W2RQV6_CYPE1</name>
<reference evidence="5 6" key="1">
    <citation type="submission" date="2013-03" db="EMBL/GenBank/DDBJ databases">
        <title>The Genome Sequence of Phialophora europaea CBS 101466.</title>
        <authorList>
            <consortium name="The Broad Institute Genomics Platform"/>
            <person name="Cuomo C."/>
            <person name="de Hoog S."/>
            <person name="Gorbushina A."/>
            <person name="Walker B."/>
            <person name="Young S.K."/>
            <person name="Zeng Q."/>
            <person name="Gargeya S."/>
            <person name="Fitzgerald M."/>
            <person name="Haas B."/>
            <person name="Abouelleil A."/>
            <person name="Allen A.W."/>
            <person name="Alvarado L."/>
            <person name="Arachchi H.M."/>
            <person name="Berlin A.M."/>
            <person name="Chapman S.B."/>
            <person name="Gainer-Dewar J."/>
            <person name="Goldberg J."/>
            <person name="Griggs A."/>
            <person name="Gujja S."/>
            <person name="Hansen M."/>
            <person name="Howarth C."/>
            <person name="Imamovic A."/>
            <person name="Ireland A."/>
            <person name="Larimer J."/>
            <person name="McCowan C."/>
            <person name="Murphy C."/>
            <person name="Pearson M."/>
            <person name="Poon T.W."/>
            <person name="Priest M."/>
            <person name="Roberts A."/>
            <person name="Saif S."/>
            <person name="Shea T."/>
            <person name="Sisk P."/>
            <person name="Sykes S."/>
            <person name="Wortman J."/>
            <person name="Nusbaum C."/>
            <person name="Birren B."/>
        </authorList>
    </citation>
    <scope>NUCLEOTIDE SEQUENCE [LARGE SCALE GENOMIC DNA]</scope>
    <source>
        <strain evidence="5 6">CBS 101466</strain>
    </source>
</reference>
<dbReference type="AlphaFoldDB" id="W2RQV6"/>
<feature type="region of interest" description="Disordered" evidence="2">
    <location>
        <begin position="121"/>
        <end position="156"/>
    </location>
</feature>
<keyword evidence="1" id="KW-0862">Zinc</keyword>
<dbReference type="PANTHER" id="PTHR45705">
    <property type="entry name" value="FI20236P1"/>
    <property type="match status" value="1"/>
</dbReference>
<sequence length="716" mass="77456">MASISKRQQARNERELQELLRVPGNGQCADCGARTPGWASWNLGVFLCMRCASLHRKMGTHISKVKSLSMDTWSSDQVENMKRNGNATVNKIYNPKNKKPDIPLDADEVDSAMERFIRKKYQEKSLESGRPEPPSRNEPSPTVPPKSPDYEPAAPQVPAKKHRFFGFGLRASSSALSLSKHDKKKLPPEPRVDSAFTISGDDYGSISRMSDAGARMSDAELELKLTQLKDMGFPNREINTRMLRRLNGNLERTVEALVQLGPQPAERTSSAQRVTPQPTGSSRTNVTTAGGSDSAQSGIRASNTGASRGSNNPFDQPASGQGFGLSLGSSQPAQQPPSGVPSVGSNNPFDQQTRSQTDSGLVQAFQNMQVTQPVTQPLFPHSTGGYPNQQAGVHDSRVHTMTPPFVMQNSQYGYTASPAALPNNNNPFFQQSQSPQYLQPQATATNPFFAQQQQPQPTSSNPFLNNAPQQPQPSNGSSFNPFGIPPSGASPPQFYAQQSQPASTDSGAQIGVPGLFSGSNPFQQQNAPQAQHQQHVNNPFPNFQYDQQQTSSQQAQQFQANRYSNLPQGQSQGQPQYMQQGQQVPMMAQQTGRFDNNAILALYNYPSLAPAKQQTLSSIPEPGNEQASNQNATMPGGTMAAKRSATMPVSMSNMHSAGGAGNLAANRNPFFQNSTQVPAANTGILSHSSRDSVAINNLESGRHSPDAFANLSARYV</sequence>
<feature type="compositionally biased region" description="Low complexity" evidence="2">
    <location>
        <begin position="450"/>
        <end position="463"/>
    </location>
</feature>
<keyword evidence="1" id="KW-0863">Zinc-finger</keyword>
<dbReference type="GeneID" id="19974087"/>
<feature type="region of interest" description="Disordered" evidence="2">
    <location>
        <begin position="261"/>
        <end position="357"/>
    </location>
</feature>
<keyword evidence="1" id="KW-0479">Metal-binding</keyword>
<feature type="compositionally biased region" description="Polar residues" evidence="2">
    <location>
        <begin position="266"/>
        <end position="314"/>
    </location>
</feature>
<dbReference type="SUPFAM" id="SSF46934">
    <property type="entry name" value="UBA-like"/>
    <property type="match status" value="1"/>
</dbReference>
<dbReference type="InParanoid" id="W2RQV6"/>
<dbReference type="InterPro" id="IPR051718">
    <property type="entry name" value="ARF_GTPase-activating"/>
</dbReference>
<evidence type="ECO:0008006" key="7">
    <source>
        <dbReference type="Google" id="ProtNLM"/>
    </source>
</evidence>
<gene>
    <name evidence="5" type="ORF">HMPREF1541_06748</name>
</gene>
<dbReference type="GO" id="GO:0005737">
    <property type="term" value="C:cytoplasm"/>
    <property type="evidence" value="ECO:0007669"/>
    <property type="project" value="TreeGrafter"/>
</dbReference>
<feature type="region of interest" description="Disordered" evidence="2">
    <location>
        <begin position="416"/>
        <end position="437"/>
    </location>
</feature>
<dbReference type="InterPro" id="IPR037278">
    <property type="entry name" value="ARFGAP/RecO"/>
</dbReference>
<dbReference type="Gene3D" id="1.10.220.150">
    <property type="entry name" value="Arf GTPase activating protein"/>
    <property type="match status" value="1"/>
</dbReference>
<dbReference type="eggNOG" id="KOG0703">
    <property type="taxonomic scope" value="Eukaryota"/>
</dbReference>
<evidence type="ECO:0000313" key="6">
    <source>
        <dbReference type="Proteomes" id="UP000030752"/>
    </source>
</evidence>
<dbReference type="Gene3D" id="1.10.8.10">
    <property type="entry name" value="DNA helicase RuvA subunit, C-terminal domain"/>
    <property type="match status" value="1"/>
</dbReference>
<feature type="compositionally biased region" description="Polar residues" evidence="2">
    <location>
        <begin position="495"/>
        <end position="507"/>
    </location>
</feature>
<dbReference type="Pfam" id="PF01412">
    <property type="entry name" value="ArfGap"/>
    <property type="match status" value="1"/>
</dbReference>
<evidence type="ECO:0000259" key="3">
    <source>
        <dbReference type="PROSITE" id="PS50030"/>
    </source>
</evidence>
<dbReference type="FunFam" id="1.10.220.150:FF:000026">
    <property type="entry name" value="GTPase activating protein for Arf, putative"/>
    <property type="match status" value="1"/>
</dbReference>
<proteinExistence type="predicted"/>
<dbReference type="SMART" id="SM00105">
    <property type="entry name" value="ArfGap"/>
    <property type="match status" value="1"/>
</dbReference>
<evidence type="ECO:0000256" key="2">
    <source>
        <dbReference type="SAM" id="MobiDB-lite"/>
    </source>
</evidence>
<feature type="region of interest" description="Disordered" evidence="2">
    <location>
        <begin position="450"/>
        <end position="558"/>
    </location>
</feature>
<feature type="compositionally biased region" description="Pro residues" evidence="2">
    <location>
        <begin position="136"/>
        <end position="147"/>
    </location>
</feature>
<feature type="region of interest" description="Disordered" evidence="2">
    <location>
        <begin position="176"/>
        <end position="197"/>
    </location>
</feature>
<evidence type="ECO:0000259" key="4">
    <source>
        <dbReference type="PROSITE" id="PS50115"/>
    </source>
</evidence>
<feature type="compositionally biased region" description="Polar residues" evidence="2">
    <location>
        <begin position="464"/>
        <end position="480"/>
    </location>
</feature>
<dbReference type="InterPro" id="IPR038508">
    <property type="entry name" value="ArfGAP_dom_sf"/>
</dbReference>
<protein>
    <recommendedName>
        <fullName evidence="7">Arf-GAP domain-containing protein</fullName>
    </recommendedName>
</protein>
<dbReference type="InterPro" id="IPR001164">
    <property type="entry name" value="ArfGAP_dom"/>
</dbReference>
<dbReference type="OrthoDB" id="10266696at2759"/>
<organism evidence="5 6">
    <name type="scientific">Cyphellophora europaea (strain CBS 101466)</name>
    <name type="common">Phialophora europaea</name>
    <dbReference type="NCBI Taxonomy" id="1220924"/>
    <lineage>
        <taxon>Eukaryota</taxon>
        <taxon>Fungi</taxon>
        <taxon>Dikarya</taxon>
        <taxon>Ascomycota</taxon>
        <taxon>Pezizomycotina</taxon>
        <taxon>Eurotiomycetes</taxon>
        <taxon>Chaetothyriomycetidae</taxon>
        <taxon>Chaetothyriales</taxon>
        <taxon>Cyphellophoraceae</taxon>
        <taxon>Cyphellophora</taxon>
    </lineage>
</organism>
<dbReference type="GO" id="GO:0005096">
    <property type="term" value="F:GTPase activator activity"/>
    <property type="evidence" value="ECO:0007669"/>
    <property type="project" value="InterPro"/>
</dbReference>
<dbReference type="VEuPathDB" id="FungiDB:HMPREF1541_06748"/>
<dbReference type="InterPro" id="IPR015940">
    <property type="entry name" value="UBA"/>
</dbReference>
<accession>W2RQV6</accession>
<keyword evidence="6" id="KW-1185">Reference proteome</keyword>
<dbReference type="InterPro" id="IPR009060">
    <property type="entry name" value="UBA-like_sf"/>
</dbReference>
<dbReference type="SUPFAM" id="SSF57863">
    <property type="entry name" value="ArfGap/RecO-like zinc finger"/>
    <property type="match status" value="1"/>
</dbReference>
<dbReference type="CDD" id="cd08204">
    <property type="entry name" value="ArfGap"/>
    <property type="match status" value="1"/>
</dbReference>
<feature type="domain" description="Arf-GAP" evidence="4">
    <location>
        <begin position="13"/>
        <end position="139"/>
    </location>
</feature>
<feature type="compositionally biased region" description="Low complexity" evidence="2">
    <location>
        <begin position="520"/>
        <end position="535"/>
    </location>
</feature>
<evidence type="ECO:0000313" key="5">
    <source>
        <dbReference type="EMBL" id="ETN38710.1"/>
    </source>
</evidence>
<dbReference type="GO" id="GO:0008270">
    <property type="term" value="F:zinc ion binding"/>
    <property type="evidence" value="ECO:0007669"/>
    <property type="project" value="UniProtKB-KW"/>
</dbReference>
<feature type="domain" description="UBA" evidence="3">
    <location>
        <begin position="216"/>
        <end position="260"/>
    </location>
</feature>
<feature type="compositionally biased region" description="Polar residues" evidence="2">
    <location>
        <begin position="340"/>
        <end position="357"/>
    </location>
</feature>
<dbReference type="EMBL" id="KB822722">
    <property type="protein sequence ID" value="ETN38710.1"/>
    <property type="molecule type" value="Genomic_DNA"/>
</dbReference>
<dbReference type="PANTHER" id="PTHR45705:SF7">
    <property type="entry name" value="ACTIVATING PROTEIN FOR ARF, PUTATIVE (AFU_ORTHOLOGUE AFUA_4G09120)-RELATED"/>
    <property type="match status" value="1"/>
</dbReference>
<dbReference type="PRINTS" id="PR00405">
    <property type="entry name" value="REVINTRACTNG"/>
</dbReference>
<feature type="compositionally biased region" description="Basic and acidic residues" evidence="2">
    <location>
        <begin position="121"/>
        <end position="135"/>
    </location>
</feature>